<dbReference type="GO" id="GO:0051999">
    <property type="term" value="P:mannosyl-inositol phosphorylceramide biosynthetic process"/>
    <property type="evidence" value="ECO:0007669"/>
    <property type="project" value="TreeGrafter"/>
</dbReference>
<evidence type="ECO:0000313" key="2">
    <source>
        <dbReference type="EMBL" id="QBM29169.1"/>
    </source>
</evidence>
<dbReference type="EMBL" id="CP037867">
    <property type="protein sequence ID" value="QBM29169.1"/>
    <property type="molecule type" value="Genomic_DNA"/>
</dbReference>
<evidence type="ECO:0000256" key="1">
    <source>
        <dbReference type="ARBA" id="ARBA00022679"/>
    </source>
</evidence>
<dbReference type="AlphaFoldDB" id="A0A4P6X228"/>
<proteinExistence type="predicted"/>
<dbReference type="Proteomes" id="UP000293912">
    <property type="component" value="Chromosome"/>
</dbReference>
<dbReference type="PANTHER" id="PTHR32385">
    <property type="entry name" value="MANNOSYL PHOSPHORYLINOSITOL CERAMIDE SYNTHASE"/>
    <property type="match status" value="1"/>
</dbReference>
<sequence length="255" mass="28804">MAPDSQGLSIPRRIVQYWHNLQALPADVQECMDSWSRWHSSGFEYRVFDARSAGRFIEQSLGRDHLSAFMRCYHPAMQADYFRLCYLVISGGMYVDADDVCIAKDISELFVGSGVKVQPLCYDIASDSMVQCEVFLQAGTNREGLIFYVNNNPLIACEGDPIVSRALERATMRLNFAAEDELPEIQSTTGPGNLSRIIFELGVRCPDEPGVTILRTWDSIGVSKWPLGYRADGRNWRISNRKRFAFDGEGRNEPI</sequence>
<gene>
    <name evidence="2" type="ORF">HPF_15865</name>
</gene>
<name>A0A4P6X228_HYDPS</name>
<dbReference type="GO" id="GO:0000030">
    <property type="term" value="F:mannosyltransferase activity"/>
    <property type="evidence" value="ECO:0007669"/>
    <property type="project" value="TreeGrafter"/>
</dbReference>
<dbReference type="SUPFAM" id="SSF53448">
    <property type="entry name" value="Nucleotide-diphospho-sugar transferases"/>
    <property type="match status" value="1"/>
</dbReference>
<reference evidence="2 3" key="1">
    <citation type="submission" date="2019-03" db="EMBL/GenBank/DDBJ databases">
        <authorList>
            <person name="Sebastian G."/>
            <person name="Baumann P."/>
            <person name="Ruckert C."/>
            <person name="Kalinowski J."/>
            <person name="Nebel B."/>
            <person name="Takors R."/>
            <person name="Blombach B."/>
        </authorList>
    </citation>
    <scope>NUCLEOTIDE SEQUENCE [LARGE SCALE GENOMIC DNA]</scope>
    <source>
        <strain evidence="2 3">DSM 1084</strain>
    </source>
</reference>
<keyword evidence="1" id="KW-0808">Transferase</keyword>
<keyword evidence="3" id="KW-1185">Reference proteome</keyword>
<dbReference type="PANTHER" id="PTHR32385:SF15">
    <property type="entry name" value="INOSITOL PHOSPHOCERAMIDE MANNOSYLTRANSFERASE 1"/>
    <property type="match status" value="1"/>
</dbReference>
<organism evidence="2 3">
    <name type="scientific">Hydrogenophaga pseudoflava</name>
    <name type="common">Pseudomonas carboxydoflava</name>
    <dbReference type="NCBI Taxonomy" id="47421"/>
    <lineage>
        <taxon>Bacteria</taxon>
        <taxon>Pseudomonadati</taxon>
        <taxon>Pseudomonadota</taxon>
        <taxon>Betaproteobacteria</taxon>
        <taxon>Burkholderiales</taxon>
        <taxon>Comamonadaceae</taxon>
        <taxon>Hydrogenophaga</taxon>
    </lineage>
</organism>
<dbReference type="Gene3D" id="3.90.550.20">
    <property type="match status" value="1"/>
</dbReference>
<dbReference type="GO" id="GO:0016020">
    <property type="term" value="C:membrane"/>
    <property type="evidence" value="ECO:0007669"/>
    <property type="project" value="GOC"/>
</dbReference>
<evidence type="ECO:0000313" key="3">
    <source>
        <dbReference type="Proteomes" id="UP000293912"/>
    </source>
</evidence>
<dbReference type="InterPro" id="IPR007577">
    <property type="entry name" value="GlycoTrfase_DXD_sugar-bd_CS"/>
</dbReference>
<protein>
    <recommendedName>
        <fullName evidence="4">Glycosyltransferase sugar-binding region containing DXD motif protein</fullName>
    </recommendedName>
</protein>
<accession>A0A4P6X228</accession>
<dbReference type="KEGG" id="hpse:HPF_15865"/>
<evidence type="ECO:0008006" key="4">
    <source>
        <dbReference type="Google" id="ProtNLM"/>
    </source>
</evidence>
<dbReference type="InterPro" id="IPR051706">
    <property type="entry name" value="Glycosyltransferase_domain"/>
</dbReference>
<dbReference type="InterPro" id="IPR029044">
    <property type="entry name" value="Nucleotide-diphossugar_trans"/>
</dbReference>
<dbReference type="Pfam" id="PF04488">
    <property type="entry name" value="Gly_transf_sug"/>
    <property type="match status" value="1"/>
</dbReference>